<sequence length="983" mass="111360">MSHGSTIRTGRSAFNPSEPVPKKRRLAINKSGAELSTQQKNMNERISELSFVQRDELLPQGGDSTPFPGDDQDNDAAFHTFPPGEEGFLQSHAGGEAIFQKILMDVDLSKRPDVRVRTDRLQKDIDSWRTQLPILVPAYLRWKYQGATTAEALNNSNNAQDEQVREWQLQTISIEQRVLQKFYHLRSTLYTNQALVEAGFLGASPDKPTIAFSFSVFDLYRQLHRVCPRLSIQGFTKALDHLHHVPVTPSLPAQFSAAYDCYLEIQHAVDSVVNEAMNYTTDSWFAEHVCPPCLYKTENEPDSKFSLLATMDGNVSLKLFSNDVRAGTPLHDDRESGTGGRWLSPAFVDQFRDEVANSKKKPLNLTPSGTAPTVAGPSTSQPSDPQAHKEGDGDQVLFDDFDSKDNTDTINTCVERWRNAGPESRKKMFALFAVSGIFVTVCRHGHVLLICDMIRSGELMKYPIAHVKTLLERYGGDIGLGYDIFCQLIKTLRKSSLADTVKTQNLDGVVPAFHGYAHNRLCQLSWHPLYKDGTGIEDFEECERTFSQSNNLAGVTRLATPFHRHQQINEHFHFHDLDKYASAGTFIYQNYVQALDRIHVDVSLQTEPPEYLQEIEYVERLMKLQDYKIASDAANKERLDLDRKIIHEGLRGNKITTIRARATATFTRWTEFHDEVCKYEESKGIITRWTPTCPEWVKTSKYMIERKYHLAVDNLERLYVQRMLELTKLGLSGLGYKLREHVGKALKAQAEAIRNALTAYNNAAKSLDPPREQLTWKRLMDIGGLSEFDLLRDTRHDVRKAPWANPRIREAMNFHFRVKRAIEERGRLNVEIRRLITYMLDQESDFRRAYVSKLETDNTLAAEIKERWEYATCINASIARVLARTSMLSGFTGSLTPGHRVGRNFDIDLDLPLWATLVLGITVINTENMIETGARLVQGPLPPPPSTSLDDGEIDALDETNFVSRDIDVGGDSVLEMMAVLTT</sequence>
<keyword evidence="2" id="KW-1185">Reference proteome</keyword>
<evidence type="ECO:0000313" key="2">
    <source>
        <dbReference type="Proteomes" id="UP000308600"/>
    </source>
</evidence>
<evidence type="ECO:0000313" key="1">
    <source>
        <dbReference type="EMBL" id="TFK59155.1"/>
    </source>
</evidence>
<organism evidence="1 2">
    <name type="scientific">Pluteus cervinus</name>
    <dbReference type="NCBI Taxonomy" id="181527"/>
    <lineage>
        <taxon>Eukaryota</taxon>
        <taxon>Fungi</taxon>
        <taxon>Dikarya</taxon>
        <taxon>Basidiomycota</taxon>
        <taxon>Agaricomycotina</taxon>
        <taxon>Agaricomycetes</taxon>
        <taxon>Agaricomycetidae</taxon>
        <taxon>Agaricales</taxon>
        <taxon>Pluteineae</taxon>
        <taxon>Pluteaceae</taxon>
        <taxon>Pluteus</taxon>
    </lineage>
</organism>
<accession>A0ACD3A0D4</accession>
<dbReference type="EMBL" id="ML209064">
    <property type="protein sequence ID" value="TFK59155.1"/>
    <property type="molecule type" value="Genomic_DNA"/>
</dbReference>
<dbReference type="Proteomes" id="UP000308600">
    <property type="component" value="Unassembled WGS sequence"/>
</dbReference>
<reference evidence="1 2" key="1">
    <citation type="journal article" date="2019" name="Nat. Ecol. Evol.">
        <title>Megaphylogeny resolves global patterns of mushroom evolution.</title>
        <authorList>
            <person name="Varga T."/>
            <person name="Krizsan K."/>
            <person name="Foldi C."/>
            <person name="Dima B."/>
            <person name="Sanchez-Garcia M."/>
            <person name="Sanchez-Ramirez S."/>
            <person name="Szollosi G.J."/>
            <person name="Szarkandi J.G."/>
            <person name="Papp V."/>
            <person name="Albert L."/>
            <person name="Andreopoulos W."/>
            <person name="Angelini C."/>
            <person name="Antonin V."/>
            <person name="Barry K.W."/>
            <person name="Bougher N.L."/>
            <person name="Buchanan P."/>
            <person name="Buyck B."/>
            <person name="Bense V."/>
            <person name="Catcheside P."/>
            <person name="Chovatia M."/>
            <person name="Cooper J."/>
            <person name="Damon W."/>
            <person name="Desjardin D."/>
            <person name="Finy P."/>
            <person name="Geml J."/>
            <person name="Haridas S."/>
            <person name="Hughes K."/>
            <person name="Justo A."/>
            <person name="Karasinski D."/>
            <person name="Kautmanova I."/>
            <person name="Kiss B."/>
            <person name="Kocsube S."/>
            <person name="Kotiranta H."/>
            <person name="LaButti K.M."/>
            <person name="Lechner B.E."/>
            <person name="Liimatainen K."/>
            <person name="Lipzen A."/>
            <person name="Lukacs Z."/>
            <person name="Mihaltcheva S."/>
            <person name="Morgado L.N."/>
            <person name="Niskanen T."/>
            <person name="Noordeloos M.E."/>
            <person name="Ohm R.A."/>
            <person name="Ortiz-Santana B."/>
            <person name="Ovrebo C."/>
            <person name="Racz N."/>
            <person name="Riley R."/>
            <person name="Savchenko A."/>
            <person name="Shiryaev A."/>
            <person name="Soop K."/>
            <person name="Spirin V."/>
            <person name="Szebenyi C."/>
            <person name="Tomsovsky M."/>
            <person name="Tulloss R.E."/>
            <person name="Uehling J."/>
            <person name="Grigoriev I.V."/>
            <person name="Vagvolgyi C."/>
            <person name="Papp T."/>
            <person name="Martin F.M."/>
            <person name="Miettinen O."/>
            <person name="Hibbett D.S."/>
            <person name="Nagy L.G."/>
        </authorList>
    </citation>
    <scope>NUCLEOTIDE SEQUENCE [LARGE SCALE GENOMIC DNA]</scope>
    <source>
        <strain evidence="1 2">NL-1719</strain>
    </source>
</reference>
<gene>
    <name evidence="1" type="ORF">BDN72DRAFT_906109</name>
</gene>
<proteinExistence type="predicted"/>
<name>A0ACD3A0D4_9AGAR</name>
<protein>
    <submittedName>
        <fullName evidence="1">Uncharacterized protein</fullName>
    </submittedName>
</protein>